<accession>A0A4Y2PDG0</accession>
<evidence type="ECO:0000313" key="2">
    <source>
        <dbReference type="Proteomes" id="UP000499080"/>
    </source>
</evidence>
<sequence length="149" mass="17090">MSDVLILTATFADGEIIDNEPVVMNNRPEVVRDDQPAVPFGKPQCQRHPKHRVHPYRPSDKPQKAIQVYHHKKGLVVVCFRENGYCLTNGMTSHARENDLDMETSLLEQMYEMDIMSLYVTDVESEFVGTSSCESSKGNILCAKYRWQR</sequence>
<proteinExistence type="predicted"/>
<dbReference type="Proteomes" id="UP000499080">
    <property type="component" value="Unassembled WGS sequence"/>
</dbReference>
<name>A0A4Y2PDG0_ARAVE</name>
<dbReference type="AlphaFoldDB" id="A0A4Y2PDG0"/>
<dbReference type="EMBL" id="BGPR01010884">
    <property type="protein sequence ID" value="GBN48520.1"/>
    <property type="molecule type" value="Genomic_DNA"/>
</dbReference>
<gene>
    <name evidence="1" type="ORF">AVEN_59156_1</name>
</gene>
<comment type="caution">
    <text evidence="1">The sequence shown here is derived from an EMBL/GenBank/DDBJ whole genome shotgun (WGS) entry which is preliminary data.</text>
</comment>
<keyword evidence="2" id="KW-1185">Reference proteome</keyword>
<protein>
    <submittedName>
        <fullName evidence="1">Uncharacterized protein</fullName>
    </submittedName>
</protein>
<reference evidence="1 2" key="1">
    <citation type="journal article" date="2019" name="Sci. Rep.">
        <title>Orb-weaving spider Araneus ventricosus genome elucidates the spidroin gene catalogue.</title>
        <authorList>
            <person name="Kono N."/>
            <person name="Nakamura H."/>
            <person name="Ohtoshi R."/>
            <person name="Moran D.A.P."/>
            <person name="Shinohara A."/>
            <person name="Yoshida Y."/>
            <person name="Fujiwara M."/>
            <person name="Mori M."/>
            <person name="Tomita M."/>
            <person name="Arakawa K."/>
        </authorList>
    </citation>
    <scope>NUCLEOTIDE SEQUENCE [LARGE SCALE GENOMIC DNA]</scope>
</reference>
<evidence type="ECO:0000313" key="1">
    <source>
        <dbReference type="EMBL" id="GBN48520.1"/>
    </source>
</evidence>
<organism evidence="1 2">
    <name type="scientific">Araneus ventricosus</name>
    <name type="common">Orbweaver spider</name>
    <name type="synonym">Epeira ventricosa</name>
    <dbReference type="NCBI Taxonomy" id="182803"/>
    <lineage>
        <taxon>Eukaryota</taxon>
        <taxon>Metazoa</taxon>
        <taxon>Ecdysozoa</taxon>
        <taxon>Arthropoda</taxon>
        <taxon>Chelicerata</taxon>
        <taxon>Arachnida</taxon>
        <taxon>Araneae</taxon>
        <taxon>Araneomorphae</taxon>
        <taxon>Entelegynae</taxon>
        <taxon>Araneoidea</taxon>
        <taxon>Araneidae</taxon>
        <taxon>Araneus</taxon>
    </lineage>
</organism>